<dbReference type="GO" id="GO:0048471">
    <property type="term" value="C:perinuclear region of cytoplasm"/>
    <property type="evidence" value="ECO:0007669"/>
    <property type="project" value="TreeGrafter"/>
</dbReference>
<dbReference type="GO" id="GO:0006913">
    <property type="term" value="P:nucleocytoplasmic transport"/>
    <property type="evidence" value="ECO:0007669"/>
    <property type="project" value="TreeGrafter"/>
</dbReference>
<comment type="function">
    <text evidence="3">Multifunctional protein that is involved in the regulation of many processes.</text>
</comment>
<protein>
    <recommendedName>
        <fullName evidence="3">Acidic leucine-rich nuclear phosphoprotein 32 family member</fullName>
    </recommendedName>
</protein>
<dbReference type="GO" id="GO:0042981">
    <property type="term" value="P:regulation of apoptotic process"/>
    <property type="evidence" value="ECO:0007669"/>
    <property type="project" value="TreeGrafter"/>
</dbReference>
<feature type="non-terminal residue" evidence="5">
    <location>
        <position position="82"/>
    </location>
</feature>
<dbReference type="PANTHER" id="PTHR11375:SF1">
    <property type="entry name" value="ACIDIC LEUCINE-RICH NUCLEAR PHOSPHOPROTEIN 32 FAMILY MEMBER A"/>
    <property type="match status" value="1"/>
</dbReference>
<evidence type="ECO:0000256" key="1">
    <source>
        <dbReference type="ARBA" id="ARBA00022614"/>
    </source>
</evidence>
<dbReference type="STRING" id="56216.A0A1A6GY57"/>
<dbReference type="GO" id="GO:0042393">
    <property type="term" value="F:histone binding"/>
    <property type="evidence" value="ECO:0007669"/>
    <property type="project" value="TreeGrafter"/>
</dbReference>
<keyword evidence="2" id="KW-0677">Repeat</keyword>
<dbReference type="InterPro" id="IPR045081">
    <property type="entry name" value="AN32"/>
</dbReference>
<feature type="region of interest" description="Disordered" evidence="4">
    <location>
        <begin position="55"/>
        <end position="82"/>
    </location>
</feature>
<sequence length="82" mass="10045">SKFKWQQNKDFSTREFLEKLENVKSLDRFNCEVVNLNAYRENLFKLLTQRLNRDNKEAPDSDIEGYMEDYSEEDEDEEYEYT</sequence>
<dbReference type="PANTHER" id="PTHR11375">
    <property type="entry name" value="ACIDIC LEUCINE-RICH NUCLEAR PHOSPHOPROTEIN 32"/>
    <property type="match status" value="1"/>
</dbReference>
<dbReference type="GO" id="GO:0005634">
    <property type="term" value="C:nucleus"/>
    <property type="evidence" value="ECO:0007669"/>
    <property type="project" value="UniProtKB-SubCell"/>
</dbReference>
<gene>
    <name evidence="5" type="ORF">A6R68_00355</name>
</gene>
<reference evidence="5 6" key="1">
    <citation type="submission" date="2016-06" db="EMBL/GenBank/DDBJ databases">
        <title>The Draft Genome Sequence and Annotation of the Desert Woodrat Neotoma lepida.</title>
        <authorList>
            <person name="Campbell M."/>
            <person name="Oakeson K.F."/>
            <person name="Yandell M."/>
            <person name="Halpert J.R."/>
            <person name="Dearing D."/>
        </authorList>
    </citation>
    <scope>NUCLEOTIDE SEQUENCE [LARGE SCALE GENOMIC DNA]</scope>
    <source>
        <strain evidence="5">417</strain>
        <tissue evidence="5">Liver</tissue>
    </source>
</reference>
<feature type="compositionally biased region" description="Acidic residues" evidence="4">
    <location>
        <begin position="60"/>
        <end position="82"/>
    </location>
</feature>
<evidence type="ECO:0000313" key="5">
    <source>
        <dbReference type="EMBL" id="OBS71101.1"/>
    </source>
</evidence>
<comment type="caution">
    <text evidence="5">The sequence shown here is derived from an EMBL/GenBank/DDBJ whole genome shotgun (WGS) entry which is preliminary data.</text>
</comment>
<evidence type="ECO:0000256" key="4">
    <source>
        <dbReference type="SAM" id="MobiDB-lite"/>
    </source>
</evidence>
<dbReference type="OrthoDB" id="2160613at2759"/>
<name>A0A1A6GY57_NEOLE</name>
<evidence type="ECO:0000256" key="3">
    <source>
        <dbReference type="RuleBase" id="RU369103"/>
    </source>
</evidence>
<keyword evidence="3" id="KW-0539">Nucleus</keyword>
<dbReference type="Proteomes" id="UP000092124">
    <property type="component" value="Unassembled WGS sequence"/>
</dbReference>
<comment type="similarity">
    <text evidence="3">Belongs to the ANP32 family.</text>
</comment>
<keyword evidence="1 3" id="KW-0433">Leucine-rich repeat</keyword>
<proteinExistence type="inferred from homology"/>
<accession>A0A1A6GY57</accession>
<dbReference type="AlphaFoldDB" id="A0A1A6GY57"/>
<organism evidence="5 6">
    <name type="scientific">Neotoma lepida</name>
    <name type="common">Desert woodrat</name>
    <dbReference type="NCBI Taxonomy" id="56216"/>
    <lineage>
        <taxon>Eukaryota</taxon>
        <taxon>Metazoa</taxon>
        <taxon>Chordata</taxon>
        <taxon>Craniata</taxon>
        <taxon>Vertebrata</taxon>
        <taxon>Euteleostomi</taxon>
        <taxon>Mammalia</taxon>
        <taxon>Eutheria</taxon>
        <taxon>Euarchontoglires</taxon>
        <taxon>Glires</taxon>
        <taxon>Rodentia</taxon>
        <taxon>Myomorpha</taxon>
        <taxon>Muroidea</taxon>
        <taxon>Cricetidae</taxon>
        <taxon>Neotominae</taxon>
        <taxon>Neotoma</taxon>
    </lineage>
</organism>
<feature type="non-terminal residue" evidence="5">
    <location>
        <position position="1"/>
    </location>
</feature>
<evidence type="ECO:0000256" key="2">
    <source>
        <dbReference type="ARBA" id="ARBA00022737"/>
    </source>
</evidence>
<comment type="subcellular location">
    <subcellularLocation>
        <location evidence="3">Nucleus</location>
    </subcellularLocation>
</comment>
<dbReference type="EMBL" id="LZPO01065538">
    <property type="protein sequence ID" value="OBS71101.1"/>
    <property type="molecule type" value="Genomic_DNA"/>
</dbReference>
<keyword evidence="6" id="KW-1185">Reference proteome</keyword>
<evidence type="ECO:0000313" key="6">
    <source>
        <dbReference type="Proteomes" id="UP000092124"/>
    </source>
</evidence>